<accession>A0AAE0U3R0</accession>
<dbReference type="AlphaFoldDB" id="A0AAE0U3R0"/>
<organism evidence="2 3">
    <name type="scientific">Podospora didyma</name>
    <dbReference type="NCBI Taxonomy" id="330526"/>
    <lineage>
        <taxon>Eukaryota</taxon>
        <taxon>Fungi</taxon>
        <taxon>Dikarya</taxon>
        <taxon>Ascomycota</taxon>
        <taxon>Pezizomycotina</taxon>
        <taxon>Sordariomycetes</taxon>
        <taxon>Sordariomycetidae</taxon>
        <taxon>Sordariales</taxon>
        <taxon>Podosporaceae</taxon>
        <taxon>Podospora</taxon>
    </lineage>
</organism>
<comment type="caution">
    <text evidence="2">The sequence shown here is derived from an EMBL/GenBank/DDBJ whole genome shotgun (WGS) entry which is preliminary data.</text>
</comment>
<dbReference type="EMBL" id="JAULSW010000002">
    <property type="protein sequence ID" value="KAK3389530.1"/>
    <property type="molecule type" value="Genomic_DNA"/>
</dbReference>
<protein>
    <submittedName>
        <fullName evidence="2">Uncharacterized protein</fullName>
    </submittedName>
</protein>
<evidence type="ECO:0000313" key="2">
    <source>
        <dbReference type="EMBL" id="KAK3389530.1"/>
    </source>
</evidence>
<proteinExistence type="predicted"/>
<dbReference type="Proteomes" id="UP001285441">
    <property type="component" value="Unassembled WGS sequence"/>
</dbReference>
<reference evidence="2" key="1">
    <citation type="journal article" date="2023" name="Mol. Phylogenet. Evol.">
        <title>Genome-scale phylogeny and comparative genomics of the fungal order Sordariales.</title>
        <authorList>
            <person name="Hensen N."/>
            <person name="Bonometti L."/>
            <person name="Westerberg I."/>
            <person name="Brannstrom I.O."/>
            <person name="Guillou S."/>
            <person name="Cros-Aarteil S."/>
            <person name="Calhoun S."/>
            <person name="Haridas S."/>
            <person name="Kuo A."/>
            <person name="Mondo S."/>
            <person name="Pangilinan J."/>
            <person name="Riley R."/>
            <person name="LaButti K."/>
            <person name="Andreopoulos B."/>
            <person name="Lipzen A."/>
            <person name="Chen C."/>
            <person name="Yan M."/>
            <person name="Daum C."/>
            <person name="Ng V."/>
            <person name="Clum A."/>
            <person name="Steindorff A."/>
            <person name="Ohm R.A."/>
            <person name="Martin F."/>
            <person name="Silar P."/>
            <person name="Natvig D.O."/>
            <person name="Lalanne C."/>
            <person name="Gautier V."/>
            <person name="Ament-Velasquez S.L."/>
            <person name="Kruys A."/>
            <person name="Hutchinson M.I."/>
            <person name="Powell A.J."/>
            <person name="Barry K."/>
            <person name="Miller A.N."/>
            <person name="Grigoriev I.V."/>
            <person name="Debuchy R."/>
            <person name="Gladieux P."/>
            <person name="Hiltunen Thoren M."/>
            <person name="Johannesson H."/>
        </authorList>
    </citation>
    <scope>NUCLEOTIDE SEQUENCE</scope>
    <source>
        <strain evidence="2">CBS 232.78</strain>
    </source>
</reference>
<name>A0AAE0U3R0_9PEZI</name>
<evidence type="ECO:0000313" key="3">
    <source>
        <dbReference type="Proteomes" id="UP001285441"/>
    </source>
</evidence>
<feature type="compositionally biased region" description="Basic and acidic residues" evidence="1">
    <location>
        <begin position="159"/>
        <end position="175"/>
    </location>
</feature>
<feature type="compositionally biased region" description="Acidic residues" evidence="1">
    <location>
        <begin position="106"/>
        <end position="158"/>
    </location>
</feature>
<feature type="region of interest" description="Disordered" evidence="1">
    <location>
        <begin position="104"/>
        <end position="175"/>
    </location>
</feature>
<reference evidence="2" key="2">
    <citation type="submission" date="2023-06" db="EMBL/GenBank/DDBJ databases">
        <authorList>
            <consortium name="Lawrence Berkeley National Laboratory"/>
            <person name="Haridas S."/>
            <person name="Hensen N."/>
            <person name="Bonometti L."/>
            <person name="Westerberg I."/>
            <person name="Brannstrom I.O."/>
            <person name="Guillou S."/>
            <person name="Cros-Aarteil S."/>
            <person name="Calhoun S."/>
            <person name="Kuo A."/>
            <person name="Mondo S."/>
            <person name="Pangilinan J."/>
            <person name="Riley R."/>
            <person name="LaButti K."/>
            <person name="Andreopoulos B."/>
            <person name="Lipzen A."/>
            <person name="Chen C."/>
            <person name="Yanf M."/>
            <person name="Daum C."/>
            <person name="Ng V."/>
            <person name="Clum A."/>
            <person name="Steindorff A."/>
            <person name="Ohm R."/>
            <person name="Martin F."/>
            <person name="Silar P."/>
            <person name="Natvig D."/>
            <person name="Lalanne C."/>
            <person name="Gautier V."/>
            <person name="Ament-velasquez S.L."/>
            <person name="Kruys A."/>
            <person name="Hutchinson M.I."/>
            <person name="Powell A.J."/>
            <person name="Barry K."/>
            <person name="Miller A.N."/>
            <person name="Grigoriev I.V."/>
            <person name="Debuchy R."/>
            <person name="Gladieux P."/>
            <person name="Thoren M.H."/>
            <person name="Johannesson H."/>
        </authorList>
    </citation>
    <scope>NUCLEOTIDE SEQUENCE</scope>
    <source>
        <strain evidence="2">CBS 232.78</strain>
    </source>
</reference>
<keyword evidence="3" id="KW-1185">Reference proteome</keyword>
<gene>
    <name evidence="2" type="ORF">B0H63DRAFT_537510</name>
</gene>
<sequence length="346" mass="39265">MSIPMENQAFPGAYDEFADAEADWGSISMVYHAEAVENLVFVARPETMPGAYEADSHPDDELGDWNVDLQMQDGLDFDSDGHLINAEDYLSDSSLSWSEFSTLAADNDDEDSGDNGDIEEEEDEEGDDEDEDWANNDSDVEASDETEEDASDDNEQEASNEHKGISDDQQGTHDRDLSTHIEENHIEENEEENDDGEYLTEQDLAWIEYIIKEHGQNVTQHGKDMMKETLMDFCEAMDAFRTSISTQSAMTLYHAEMNALVDGATATFRERMQDLDKQMESPLFPLRLLWFCWAEAPARALWLGLQVAVLPIHPLFTDQLMGQICLWHTEYETYVELKKIIASNRA</sequence>
<evidence type="ECO:0000256" key="1">
    <source>
        <dbReference type="SAM" id="MobiDB-lite"/>
    </source>
</evidence>